<dbReference type="InterPro" id="IPR015424">
    <property type="entry name" value="PyrdxlP-dep_Trfase"/>
</dbReference>
<keyword evidence="3" id="KW-0032">Aminotransferase</keyword>
<evidence type="ECO:0000313" key="3">
    <source>
        <dbReference type="EMBL" id="MCT8328977.1"/>
    </source>
</evidence>
<keyword evidence="3" id="KW-0808">Transferase</keyword>
<dbReference type="GO" id="GO:0019180">
    <property type="term" value="F:dTDP-4-amino-4,6-dideoxygalactose transaminase activity"/>
    <property type="evidence" value="ECO:0007669"/>
    <property type="project" value="UniProtKB-EC"/>
</dbReference>
<evidence type="ECO:0000256" key="1">
    <source>
        <dbReference type="ARBA" id="ARBA00037999"/>
    </source>
</evidence>
<dbReference type="Proteomes" id="UP001205601">
    <property type="component" value="Unassembled WGS sequence"/>
</dbReference>
<evidence type="ECO:0000256" key="2">
    <source>
        <dbReference type="RuleBase" id="RU004508"/>
    </source>
</evidence>
<comment type="caution">
    <text evidence="3">The sequence shown here is derived from an EMBL/GenBank/DDBJ whole genome shotgun (WGS) entry which is preliminary data.</text>
</comment>
<dbReference type="PIRSF" id="PIRSF000390">
    <property type="entry name" value="PLP_StrS"/>
    <property type="match status" value="1"/>
</dbReference>
<keyword evidence="2" id="KW-0663">Pyridoxal phosphate</keyword>
<dbReference type="PANTHER" id="PTHR30244:SF34">
    <property type="entry name" value="DTDP-4-AMINO-4,6-DIDEOXYGALACTOSE TRANSAMINASE"/>
    <property type="match status" value="1"/>
</dbReference>
<dbReference type="CDD" id="cd00616">
    <property type="entry name" value="AHBA_syn"/>
    <property type="match status" value="1"/>
</dbReference>
<dbReference type="InterPro" id="IPR000653">
    <property type="entry name" value="DegT/StrS_aminotransferase"/>
</dbReference>
<accession>A0ABT2NJ88</accession>
<dbReference type="NCBIfam" id="NF008687">
    <property type="entry name" value="PRK11706.1"/>
    <property type="match status" value="1"/>
</dbReference>
<keyword evidence="4" id="KW-1185">Reference proteome</keyword>
<evidence type="ECO:0000313" key="4">
    <source>
        <dbReference type="Proteomes" id="UP001205601"/>
    </source>
</evidence>
<proteinExistence type="inferred from homology"/>
<gene>
    <name evidence="3" type="primary">rffA</name>
    <name evidence="3" type="synonym">fcnA</name>
    <name evidence="3" type="synonym">wecE</name>
    <name evidence="3" type="ORF">N5I32_05565</name>
</gene>
<dbReference type="Gene3D" id="3.40.640.10">
    <property type="entry name" value="Type I PLP-dependent aspartate aminotransferase-like (Major domain)"/>
    <property type="match status" value="1"/>
</dbReference>
<organism evidence="3 4">
    <name type="scientific">Albidovulum sediminis</name>
    <dbReference type="NCBI Taxonomy" id="3066345"/>
    <lineage>
        <taxon>Bacteria</taxon>
        <taxon>Pseudomonadati</taxon>
        <taxon>Pseudomonadota</taxon>
        <taxon>Alphaproteobacteria</taxon>
        <taxon>Rhodobacterales</taxon>
        <taxon>Paracoccaceae</taxon>
        <taxon>Albidovulum</taxon>
    </lineage>
</organism>
<dbReference type="Gene3D" id="3.90.1150.10">
    <property type="entry name" value="Aspartate Aminotransferase, domain 1"/>
    <property type="match status" value="1"/>
</dbReference>
<reference evidence="4" key="1">
    <citation type="submission" date="2023-07" db="EMBL/GenBank/DDBJ databases">
        <title>Defluviimonas sediminis sp. nov., isolated from mangrove sediment.</title>
        <authorList>
            <person name="Liu L."/>
            <person name="Li J."/>
            <person name="Huang Y."/>
            <person name="Pan J."/>
            <person name="Li M."/>
        </authorList>
    </citation>
    <scope>NUCLEOTIDE SEQUENCE [LARGE SCALE GENOMIC DNA]</scope>
    <source>
        <strain evidence="4">FT324</strain>
    </source>
</reference>
<name>A0ABT2NJ88_9RHOB</name>
<dbReference type="RefSeq" id="WP_261494401.1">
    <property type="nucleotide sequence ID" value="NZ_JAOCQF010000001.1"/>
</dbReference>
<dbReference type="EC" id="2.6.1.59" evidence="3"/>
<dbReference type="InterPro" id="IPR015421">
    <property type="entry name" value="PyrdxlP-dep_Trfase_major"/>
</dbReference>
<dbReference type="InterPro" id="IPR015422">
    <property type="entry name" value="PyrdxlP-dep_Trfase_small"/>
</dbReference>
<dbReference type="EMBL" id="JAOCQF010000001">
    <property type="protein sequence ID" value="MCT8328977.1"/>
    <property type="molecule type" value="Genomic_DNA"/>
</dbReference>
<comment type="similarity">
    <text evidence="1 2">Belongs to the DegT/DnrJ/EryC1 family.</text>
</comment>
<dbReference type="Pfam" id="PF01041">
    <property type="entry name" value="DegT_DnrJ_EryC1"/>
    <property type="match status" value="1"/>
</dbReference>
<dbReference type="PANTHER" id="PTHR30244">
    <property type="entry name" value="TRANSAMINASE"/>
    <property type="match status" value="1"/>
</dbReference>
<dbReference type="SUPFAM" id="SSF53383">
    <property type="entry name" value="PLP-dependent transferases"/>
    <property type="match status" value="1"/>
</dbReference>
<protein>
    <submittedName>
        <fullName evidence="3">dTDP-4-amino-4,6-dideoxygalactose transaminase</fullName>
        <ecNumber evidence="3">2.6.1.59</ecNumber>
    </submittedName>
</protein>
<sequence length="384" mass="40460">MNSGSVPLNRVHLTGDELRHIGEAIASGALSGPGAQSAYCEAVIRRAVGAPWAAIVPSCTAALEMSAVLLDLAPGDEVVMPSFTFVSTAAAVVLRGAVPIFVDVDPVTLNICPEAAAAAVTARTRAIFAVHYAGVVADMDALARLARARGLALVEDAAQAYGSTRGGRPAGSFGTTACFSFHGTKNVTSGEGGALVVNDPALVERAGILRDRGTDRERFLRGQVNAYSWQDLGSSQIVSEITAAFLRAQLDHADAIRADRLSIWQGYAAALTEPARQGHFRIPAPPPETEHNGHIFFLMLPDARSRLSLGEHLARRGIVAAPQYVPLHSSPAGRRFGRPSGPMTVTDHAADCLLRLPLWVGLGGDQNRVIDGVLDWCAGRREAA</sequence>